<dbReference type="CDD" id="cd06660">
    <property type="entry name" value="AKR_SF"/>
    <property type="match status" value="1"/>
</dbReference>
<dbReference type="RefSeq" id="WP_216962612.1">
    <property type="nucleotide sequence ID" value="NZ_JAHOPB010000001.1"/>
</dbReference>
<sequence>MTIPALGFGTAAIMGRVSRRAGTAALERALAAGVRHFDTARSYGWGEAERVVGNALRKHRREDLRIVTKCGILPVRNTPLLGLAKSVARSLLAFAPGLKAQVQRVASSESFQPVRTYEIESLAGSLKTSLDELGASYIDDLLLHNFSPERPGLEEVGTWFRELQRAGTIRRFGFSVEGDLLQGLEHLAGKDLLADAVVQVPVSDTLLSLPQEWRSVRFVAHSPFGFMRRQKEMDRPLTTLAALLPALGDACRCEALVCSMFGADHLTTNMAAWKSCS</sequence>
<dbReference type="PANTHER" id="PTHR43312">
    <property type="entry name" value="D-THREO-ALDOSE 1-DEHYDROGENASE"/>
    <property type="match status" value="1"/>
</dbReference>
<dbReference type="PANTHER" id="PTHR43312:SF1">
    <property type="entry name" value="NADP-DEPENDENT OXIDOREDUCTASE DOMAIN-CONTAINING PROTEIN"/>
    <property type="match status" value="1"/>
</dbReference>
<gene>
    <name evidence="2" type="ORF">KQ910_16705</name>
</gene>
<dbReference type="EMBL" id="JAHOPB010000001">
    <property type="protein sequence ID" value="MBU8875417.1"/>
    <property type="molecule type" value="Genomic_DNA"/>
</dbReference>
<dbReference type="Proteomes" id="UP000727907">
    <property type="component" value="Unassembled WGS sequence"/>
</dbReference>
<dbReference type="InterPro" id="IPR023210">
    <property type="entry name" value="NADP_OxRdtase_dom"/>
</dbReference>
<reference evidence="2 3" key="1">
    <citation type="submission" date="2021-06" db="EMBL/GenBank/DDBJ databases">
        <authorList>
            <person name="Lee D.H."/>
        </authorList>
    </citation>
    <scope>NUCLEOTIDE SEQUENCE [LARGE SCALE GENOMIC DNA]</scope>
    <source>
        <strain evidence="2 3">MMS21-HV4-11</strain>
    </source>
</reference>
<dbReference type="Pfam" id="PF00248">
    <property type="entry name" value="Aldo_ket_red"/>
    <property type="match status" value="1"/>
</dbReference>
<comment type="caution">
    <text evidence="2">The sequence shown here is derived from an EMBL/GenBank/DDBJ whole genome shotgun (WGS) entry which is preliminary data.</text>
</comment>
<protein>
    <submittedName>
        <fullName evidence="2">Aldo/keto reductase</fullName>
    </submittedName>
</protein>
<evidence type="ECO:0000313" key="3">
    <source>
        <dbReference type="Proteomes" id="UP000727907"/>
    </source>
</evidence>
<keyword evidence="3" id="KW-1185">Reference proteome</keyword>
<feature type="domain" description="NADP-dependent oxidoreductase" evidence="1">
    <location>
        <begin position="6"/>
        <end position="230"/>
    </location>
</feature>
<proteinExistence type="predicted"/>
<accession>A0ABS6INV8</accession>
<organism evidence="2 3">
    <name type="scientific">Reyranella humidisoli</name>
    <dbReference type="NCBI Taxonomy" id="2849149"/>
    <lineage>
        <taxon>Bacteria</taxon>
        <taxon>Pseudomonadati</taxon>
        <taxon>Pseudomonadota</taxon>
        <taxon>Alphaproteobacteria</taxon>
        <taxon>Hyphomicrobiales</taxon>
        <taxon>Reyranellaceae</taxon>
        <taxon>Reyranella</taxon>
    </lineage>
</organism>
<name>A0ABS6INV8_9HYPH</name>
<evidence type="ECO:0000259" key="1">
    <source>
        <dbReference type="Pfam" id="PF00248"/>
    </source>
</evidence>
<evidence type="ECO:0000313" key="2">
    <source>
        <dbReference type="EMBL" id="MBU8875417.1"/>
    </source>
</evidence>
<dbReference type="InterPro" id="IPR053135">
    <property type="entry name" value="AKR2_Oxidoreductase"/>
</dbReference>